<evidence type="ECO:0000259" key="10">
    <source>
        <dbReference type="Pfam" id="PF13193"/>
    </source>
</evidence>
<dbReference type="InterPro" id="IPR045851">
    <property type="entry name" value="AMP-bd_C_sf"/>
</dbReference>
<dbReference type="Gene3D" id="3.30.300.30">
    <property type="match status" value="1"/>
</dbReference>
<dbReference type="InterPro" id="IPR000873">
    <property type="entry name" value="AMP-dep_synth/lig_dom"/>
</dbReference>
<dbReference type="Proteomes" id="UP000583752">
    <property type="component" value="Unassembled WGS sequence"/>
</dbReference>
<feature type="domain" description="AMP-binding enzyme C-terminal" evidence="10">
    <location>
        <begin position="469"/>
        <end position="544"/>
    </location>
</feature>
<evidence type="ECO:0000259" key="9">
    <source>
        <dbReference type="Pfam" id="PF00501"/>
    </source>
</evidence>
<accession>A0A848HPA6</accession>
<evidence type="ECO:0000256" key="4">
    <source>
        <dbReference type="ARBA" id="ARBA00022598"/>
    </source>
</evidence>
<organism evidence="11 12">
    <name type="scientific">Massilia polaris</name>
    <dbReference type="NCBI Taxonomy" id="2728846"/>
    <lineage>
        <taxon>Bacteria</taxon>
        <taxon>Pseudomonadati</taxon>
        <taxon>Pseudomonadota</taxon>
        <taxon>Betaproteobacteria</taxon>
        <taxon>Burkholderiales</taxon>
        <taxon>Oxalobacteraceae</taxon>
        <taxon>Telluria group</taxon>
        <taxon>Massilia</taxon>
    </lineage>
</organism>
<dbReference type="EMBL" id="JABBGG010000012">
    <property type="protein sequence ID" value="NML62994.1"/>
    <property type="molecule type" value="Genomic_DNA"/>
</dbReference>
<evidence type="ECO:0000313" key="12">
    <source>
        <dbReference type="Proteomes" id="UP000583752"/>
    </source>
</evidence>
<dbReference type="Pfam" id="PF00501">
    <property type="entry name" value="AMP-binding"/>
    <property type="match status" value="1"/>
</dbReference>
<sequence length="564" mass="61931">MEKIWFKSYPPGVPEEINPDQFASLNELMAWCCARYREHPAFSNQGATINWGRLDVLSRNFAAYLQHGIGLHKGDRVAIMLPNLLQYPVVMFGALRAGCTVVNVNPLYTARELQHQLSDSGAVAIVVLDNFAHTFEQVQANTSVRHVVTTQVGDMLHFPKAQIVNLVVKHVRHMVPEWHINGAVSLSDALNRGEALAFDEVTLAGSDTAFLQYTGGTTGVPKGAVLTHRNIVANVEQTTAWVGGALDEGREVAIIPLPLYHIFALTLTLTLCRLGANNVLVTNPRDIPAFVKELKHTRFSVLIGVNTLFNALLNTPELRQVDASAVKLVVAGGMALQRSVAERWQQLFGVAIVEGYGLTETSPVVCANPPSLNKFTGSIGLPIPSTEVALLDDFGKEVPVGEAGEICVRGPQVMPGYWNMQDETAKIFTSDGWLRTGDIGVMDERGYFRLIDRKKDVIVVSGFKVFPNEVEDVVAMHPGVFEVAAVRMRDEHSGEAVKIVVLRRDPELTAEALLEHCRKNLTGYKVPKEVSFRTEPLPKSPVGKILRRVVMEEEEKNSAATAHG</sequence>
<reference evidence="11 12" key="1">
    <citation type="submission" date="2020-04" db="EMBL/GenBank/DDBJ databases">
        <title>Massilia sp. RP-1-19 isolated from soil.</title>
        <authorList>
            <person name="Dahal R.H."/>
        </authorList>
    </citation>
    <scope>NUCLEOTIDE SEQUENCE [LARGE SCALE GENOMIC DNA]</scope>
    <source>
        <strain evidence="11 12">RP-1-19</strain>
    </source>
</reference>
<dbReference type="PROSITE" id="PS00455">
    <property type="entry name" value="AMP_BINDING"/>
    <property type="match status" value="1"/>
</dbReference>
<dbReference type="PANTHER" id="PTHR43767">
    <property type="entry name" value="LONG-CHAIN-FATTY-ACID--COA LIGASE"/>
    <property type="match status" value="1"/>
</dbReference>
<evidence type="ECO:0000313" key="11">
    <source>
        <dbReference type="EMBL" id="NML62994.1"/>
    </source>
</evidence>
<keyword evidence="4" id="KW-0436">Ligase</keyword>
<evidence type="ECO:0000256" key="7">
    <source>
        <dbReference type="ARBA" id="ARBA00039545"/>
    </source>
</evidence>
<dbReference type="Gene3D" id="3.40.50.980">
    <property type="match status" value="2"/>
</dbReference>
<evidence type="ECO:0000256" key="5">
    <source>
        <dbReference type="ARBA" id="ARBA00023136"/>
    </source>
</evidence>
<comment type="caution">
    <text evidence="11">The sequence shown here is derived from an EMBL/GenBank/DDBJ whole genome shotgun (WGS) entry which is preliminary data.</text>
</comment>
<dbReference type="InterPro" id="IPR020845">
    <property type="entry name" value="AMP-binding_CS"/>
</dbReference>
<evidence type="ECO:0000256" key="3">
    <source>
        <dbReference type="ARBA" id="ARBA00006432"/>
    </source>
</evidence>
<evidence type="ECO:0000256" key="1">
    <source>
        <dbReference type="ARBA" id="ARBA00004170"/>
    </source>
</evidence>
<gene>
    <name evidence="11" type="ORF">HHL21_18300</name>
</gene>
<feature type="domain" description="AMP-dependent synthetase/ligase" evidence="9">
    <location>
        <begin position="31"/>
        <end position="418"/>
    </location>
</feature>
<keyword evidence="12" id="KW-1185">Reference proteome</keyword>
<dbReference type="CDD" id="cd05936">
    <property type="entry name" value="FC-FACS_FadD_like"/>
    <property type="match status" value="1"/>
</dbReference>
<dbReference type="AlphaFoldDB" id="A0A848HPA6"/>
<comment type="subcellular location">
    <subcellularLocation>
        <location evidence="1">Membrane</location>
        <topology evidence="1">Peripheral membrane protein</topology>
    </subcellularLocation>
</comment>
<evidence type="ECO:0000256" key="6">
    <source>
        <dbReference type="ARBA" id="ARBA00026121"/>
    </source>
</evidence>
<dbReference type="InterPro" id="IPR025110">
    <property type="entry name" value="AMP-bd_C"/>
</dbReference>
<keyword evidence="5" id="KW-0472">Membrane</keyword>
<comment type="similarity">
    <text evidence="3">Belongs to the ATP-dependent AMP-binding enzyme family.</text>
</comment>
<dbReference type="EC" id="6.2.1.3" evidence="6"/>
<dbReference type="GO" id="GO:0004467">
    <property type="term" value="F:long-chain fatty acid-CoA ligase activity"/>
    <property type="evidence" value="ECO:0007669"/>
    <property type="project" value="UniProtKB-EC"/>
</dbReference>
<comment type="pathway">
    <text evidence="2">Lipid metabolism; fatty acid beta-oxidation.</text>
</comment>
<name>A0A848HPA6_9BURK</name>
<evidence type="ECO:0000256" key="2">
    <source>
        <dbReference type="ARBA" id="ARBA00005005"/>
    </source>
</evidence>
<dbReference type="GO" id="GO:0016020">
    <property type="term" value="C:membrane"/>
    <property type="evidence" value="ECO:0007669"/>
    <property type="project" value="UniProtKB-SubCell"/>
</dbReference>
<protein>
    <recommendedName>
        <fullName evidence="7">Long-chain-fatty-acid--CoA ligase</fullName>
        <ecNumber evidence="6">6.2.1.3</ecNumber>
    </recommendedName>
    <alternativeName>
        <fullName evidence="8">Long-chain acyl-CoA synthetase</fullName>
    </alternativeName>
</protein>
<dbReference type="InterPro" id="IPR050237">
    <property type="entry name" value="ATP-dep_AMP-bd_enzyme"/>
</dbReference>
<evidence type="ECO:0000256" key="8">
    <source>
        <dbReference type="ARBA" id="ARBA00042773"/>
    </source>
</evidence>
<dbReference type="FunFam" id="3.40.50.12780:FF:000003">
    <property type="entry name" value="Long-chain-fatty-acid--CoA ligase FadD"/>
    <property type="match status" value="1"/>
</dbReference>
<proteinExistence type="inferred from homology"/>
<dbReference type="SUPFAM" id="SSF56801">
    <property type="entry name" value="Acetyl-CoA synthetase-like"/>
    <property type="match status" value="1"/>
</dbReference>
<dbReference type="RefSeq" id="WP_169468541.1">
    <property type="nucleotide sequence ID" value="NZ_JABBGG010000012.1"/>
</dbReference>
<dbReference type="PANTHER" id="PTHR43767:SF8">
    <property type="entry name" value="LONG-CHAIN-FATTY-ACID--COA LIGASE"/>
    <property type="match status" value="1"/>
</dbReference>
<dbReference type="Gene3D" id="2.30.38.10">
    <property type="entry name" value="Luciferase, Domain 3"/>
    <property type="match status" value="1"/>
</dbReference>
<dbReference type="Pfam" id="PF13193">
    <property type="entry name" value="AMP-binding_C"/>
    <property type="match status" value="1"/>
</dbReference>